<dbReference type="AlphaFoldDB" id="A0A067L4I6"/>
<evidence type="ECO:0000313" key="3">
    <source>
        <dbReference type="Proteomes" id="UP000027138"/>
    </source>
</evidence>
<feature type="compositionally biased region" description="Polar residues" evidence="1">
    <location>
        <begin position="1"/>
        <end position="17"/>
    </location>
</feature>
<evidence type="ECO:0000256" key="1">
    <source>
        <dbReference type="SAM" id="MobiDB-lite"/>
    </source>
</evidence>
<feature type="compositionally biased region" description="Polar residues" evidence="1">
    <location>
        <begin position="36"/>
        <end position="46"/>
    </location>
</feature>
<sequence length="128" mass="14179">MSKSTLARLGSATQNPRATKRQTLARPGRTQHGRATPSSHASNNAINATSVNYACIKKLKGKVIEIEVNKAKMEEKWKMSNNALTEQSSQHKTMVDALDAEYRKLQEVAKGQADLGRWRSRSRELDGG</sequence>
<name>A0A067L4I6_JATCU</name>
<protein>
    <submittedName>
        <fullName evidence="2">Uncharacterized protein</fullName>
    </submittedName>
</protein>
<evidence type="ECO:0000313" key="2">
    <source>
        <dbReference type="EMBL" id="KDP43376.1"/>
    </source>
</evidence>
<reference evidence="2 3" key="1">
    <citation type="journal article" date="2014" name="PLoS ONE">
        <title>Global Analysis of Gene Expression Profiles in Physic Nut (Jatropha curcas L.) Seedlings Exposed to Salt Stress.</title>
        <authorList>
            <person name="Zhang L."/>
            <person name="Zhang C."/>
            <person name="Wu P."/>
            <person name="Chen Y."/>
            <person name="Li M."/>
            <person name="Jiang H."/>
            <person name="Wu G."/>
        </authorList>
    </citation>
    <scope>NUCLEOTIDE SEQUENCE [LARGE SCALE GENOMIC DNA]</scope>
    <source>
        <strain evidence="3">cv. GZQX0401</strain>
        <tissue evidence="2">Young leaves</tissue>
    </source>
</reference>
<gene>
    <name evidence="2" type="ORF">JCGZ_26476</name>
</gene>
<keyword evidence="3" id="KW-1185">Reference proteome</keyword>
<proteinExistence type="predicted"/>
<dbReference type="EMBL" id="KK914270">
    <property type="protein sequence ID" value="KDP43376.1"/>
    <property type="molecule type" value="Genomic_DNA"/>
</dbReference>
<dbReference type="Proteomes" id="UP000027138">
    <property type="component" value="Unassembled WGS sequence"/>
</dbReference>
<organism evidence="2 3">
    <name type="scientific">Jatropha curcas</name>
    <name type="common">Barbados nut</name>
    <dbReference type="NCBI Taxonomy" id="180498"/>
    <lineage>
        <taxon>Eukaryota</taxon>
        <taxon>Viridiplantae</taxon>
        <taxon>Streptophyta</taxon>
        <taxon>Embryophyta</taxon>
        <taxon>Tracheophyta</taxon>
        <taxon>Spermatophyta</taxon>
        <taxon>Magnoliopsida</taxon>
        <taxon>eudicotyledons</taxon>
        <taxon>Gunneridae</taxon>
        <taxon>Pentapetalae</taxon>
        <taxon>rosids</taxon>
        <taxon>fabids</taxon>
        <taxon>Malpighiales</taxon>
        <taxon>Euphorbiaceae</taxon>
        <taxon>Crotonoideae</taxon>
        <taxon>Jatropheae</taxon>
        <taxon>Jatropha</taxon>
    </lineage>
</organism>
<accession>A0A067L4I6</accession>
<feature type="region of interest" description="Disordered" evidence="1">
    <location>
        <begin position="1"/>
        <end position="46"/>
    </location>
</feature>